<feature type="domain" description="Condensin complex subunit 1 C-terminal" evidence="12">
    <location>
        <begin position="1102"/>
        <end position="1261"/>
    </location>
</feature>
<evidence type="ECO:0000259" key="12">
    <source>
        <dbReference type="Pfam" id="PF12717"/>
    </source>
</evidence>
<dbReference type="PIRSF" id="PIRSF017127">
    <property type="entry name" value="Condensin_D2"/>
    <property type="match status" value="1"/>
</dbReference>
<proteinExistence type="inferred from homology"/>
<evidence type="ECO:0000313" key="14">
    <source>
        <dbReference type="EMBL" id="KAK1946383.1"/>
    </source>
</evidence>
<dbReference type="GO" id="GO:0042393">
    <property type="term" value="F:histone binding"/>
    <property type="evidence" value="ECO:0007669"/>
    <property type="project" value="TreeGrafter"/>
</dbReference>
<dbReference type="EMBL" id="JASMQC010000003">
    <property type="protein sequence ID" value="KAK1946383.1"/>
    <property type="molecule type" value="Genomic_DNA"/>
</dbReference>
<evidence type="ECO:0000256" key="5">
    <source>
        <dbReference type="ARBA" id="ARBA00022618"/>
    </source>
</evidence>
<dbReference type="GO" id="GO:0010032">
    <property type="term" value="P:meiotic chromosome condensation"/>
    <property type="evidence" value="ECO:0007669"/>
    <property type="project" value="TreeGrafter"/>
</dbReference>
<feature type="region of interest" description="Disordered" evidence="11">
    <location>
        <begin position="430"/>
        <end position="487"/>
    </location>
</feature>
<keyword evidence="7 10" id="KW-0226">DNA condensation</keyword>
<keyword evidence="9 10" id="KW-0131">Cell cycle</keyword>
<keyword evidence="15" id="KW-1185">Reference proteome</keyword>
<feature type="region of interest" description="Disordered" evidence="11">
    <location>
        <begin position="1329"/>
        <end position="1397"/>
    </location>
</feature>
<evidence type="ECO:0000259" key="13">
    <source>
        <dbReference type="Pfam" id="PF12922"/>
    </source>
</evidence>
<dbReference type="PANTHER" id="PTHR14222">
    <property type="entry name" value="CONDENSIN"/>
    <property type="match status" value="1"/>
</dbReference>
<keyword evidence="4" id="KW-0158">Chromosome</keyword>
<keyword evidence="5 10" id="KW-0132">Cell division</keyword>
<dbReference type="InterPro" id="IPR032682">
    <property type="entry name" value="Cnd1_C"/>
</dbReference>
<name>A0AAD9GYE7_9STRA</name>
<evidence type="ECO:0000256" key="6">
    <source>
        <dbReference type="ARBA" id="ARBA00022776"/>
    </source>
</evidence>
<evidence type="ECO:0000313" key="15">
    <source>
        <dbReference type="Proteomes" id="UP001259832"/>
    </source>
</evidence>
<evidence type="ECO:0000256" key="11">
    <source>
        <dbReference type="SAM" id="MobiDB-lite"/>
    </source>
</evidence>
<feature type="compositionally biased region" description="Basic residues" evidence="11">
    <location>
        <begin position="1370"/>
        <end position="1387"/>
    </location>
</feature>
<comment type="similarity">
    <text evidence="3 10">Belongs to the CND1 (condensin subunit 1) family.</text>
</comment>
<dbReference type="GO" id="GO:0051301">
    <property type="term" value="P:cell division"/>
    <property type="evidence" value="ECO:0007669"/>
    <property type="project" value="UniProtKB-KW"/>
</dbReference>
<dbReference type="InterPro" id="IPR016024">
    <property type="entry name" value="ARM-type_fold"/>
</dbReference>
<dbReference type="Pfam" id="PF12717">
    <property type="entry name" value="Cnd1"/>
    <property type="match status" value="1"/>
</dbReference>
<organism evidence="14 15">
    <name type="scientific">Phytophthora citrophthora</name>
    <dbReference type="NCBI Taxonomy" id="4793"/>
    <lineage>
        <taxon>Eukaryota</taxon>
        <taxon>Sar</taxon>
        <taxon>Stramenopiles</taxon>
        <taxon>Oomycota</taxon>
        <taxon>Peronosporomycetes</taxon>
        <taxon>Peronosporales</taxon>
        <taxon>Peronosporaceae</taxon>
        <taxon>Phytophthora</taxon>
    </lineage>
</organism>
<evidence type="ECO:0000256" key="2">
    <source>
        <dbReference type="ARBA" id="ARBA00004286"/>
    </source>
</evidence>
<dbReference type="InterPro" id="IPR007673">
    <property type="entry name" value="Condensin_cplx_su1"/>
</dbReference>
<sequence length="1397" mass="156076">MRGGEALKNVDWACRGEVRVKRRFGPRSAIVAYSVEGLGGPDRSAGAPPRVRRRHSSFRKCSLYRMLRANSAKQSDMEFLVPLHAADLELAKADRYHVQSVQTFEDETPAEISARVQRLEDQVLGSEACLELLQEDWLDLTYSLVKKLPTLSEPLRMRVVEMLSAFVSNVTEGVLARRPGSEDADDVALYRSAFKASVYFLITALTSVSSVQLQAEKDIVKQKGKKNQQSTLNRINWSKVVEGAIHKLNRSVSPKTFCMWNMNVPEEEFSMLYCKVVFELLGNATLCRGKTLKPKLYHLLAMSLQKAPAIHISVVASLIDLIYTHEHLSASIAELVELLYFKYSNMTFAADLISEIGKISSRDASKDVAGTRNIAMFLSSLSTLTPALIMGNLSFVLALLDSEAYQLRNAAVTCVTQILLWNFRQNGQEPEEATVAATTQKKSRKRKKSEGEAKSDGSDTDDSSDRSSSDEEEDAAAAQANAPRTFSRSTRDQLLSVLEDRTHDINSFARGHVLKMWALLCEEGALPLHMLKNVTLMAVGRLQDKAAVVRRHSIHLLSLLLERNPFMGNLDRDFYERKRDELTEEMKRKRDEVIAGAEKEMSEALGEIAIQGEDAGSSSPQHTVSSEEQAAALEKELQRTVRLLKFYQDAIEFIDEFELQALPLMGQLLGSKSISDVLEAIQFFEKAFRFHLSAAQTGIKKVLPLTWRSDVSIQEQLSSTFVALFIRIDVDDPERNSPQLVAENLVKFLDECTVAEYTCLERVLGELHRAQKVPMVVISSLWGLVDVTVYPISVVSNALALLSMIANIDDSMLFSNDRLGQVLSMGFGDVACSPDSRYRVLGAACRLVQCIQLEPKNAAAKNNSQTQRRIQRSNLDATEQIILRLQRFLALDFVGDDGIELQCLHSTWFDTVQQAIEAIFSICERPEDVCGDVIKHLSLRLFESETGDVSRVELSHFFFVLGHSAVKVAIHVERLAAKVKKMRGNRSAAVRPSDNGASNGDVEDVSAMEDELGVAAEVEAEEDTFVNNVIQKEIACRNLLGMYGPLIIRVLVGKEEEFKSDELLTECAVVALSKFMAVSEEFCEKHLQLLFTILQDSPQPSVRGDVIIALGDLSFRFPNLVEPWTSHLYNRLRDVNLDVRKNTIVVLSHLILNDMIKVKGQISEIAISLVDENDGIRNLAKLFFFELSKKGNNPIYNMLPDAIGQLSTSELVSNSDFQTITRFLIQFIAKEKQIESIVEKLAQRFPTASKAQHQRDLAYCLARLPHTEKSLKFLYQSRKLYSDALHDSVVADNFTSLVAKARRGNSALTATAEMKEAIDKLDHFVVGKKEGKEEDETMDGESSERASSPVAKGKAKRRPSAKGAKATRATPRKRERAKRKTTRKKTRAVSEDSSEEE</sequence>
<evidence type="ECO:0000256" key="10">
    <source>
        <dbReference type="PIRNR" id="PIRNR017127"/>
    </source>
</evidence>
<dbReference type="GO" id="GO:0005634">
    <property type="term" value="C:nucleus"/>
    <property type="evidence" value="ECO:0007669"/>
    <property type="project" value="UniProtKB-SubCell"/>
</dbReference>
<dbReference type="InterPro" id="IPR024324">
    <property type="entry name" value="Condensin_cplx_su1_N"/>
</dbReference>
<accession>A0AAD9GYE7</accession>
<feature type="compositionally biased region" description="Basic and acidic residues" evidence="11">
    <location>
        <begin position="449"/>
        <end position="469"/>
    </location>
</feature>
<gene>
    <name evidence="14" type="ORF">P3T76_001936</name>
</gene>
<dbReference type="InterPro" id="IPR026971">
    <property type="entry name" value="CND1/NCAPD3"/>
</dbReference>
<dbReference type="SUPFAM" id="SSF48371">
    <property type="entry name" value="ARM repeat"/>
    <property type="match status" value="1"/>
</dbReference>
<evidence type="ECO:0000256" key="3">
    <source>
        <dbReference type="ARBA" id="ARBA00009606"/>
    </source>
</evidence>
<dbReference type="Gene3D" id="1.25.10.10">
    <property type="entry name" value="Leucine-rich Repeat Variant"/>
    <property type="match status" value="1"/>
</dbReference>
<evidence type="ECO:0000256" key="9">
    <source>
        <dbReference type="ARBA" id="ARBA00023306"/>
    </source>
</evidence>
<comment type="caution">
    <text evidence="14">The sequence shown here is derived from an EMBL/GenBank/DDBJ whole genome shotgun (WGS) entry which is preliminary data.</text>
</comment>
<dbReference type="GO" id="GO:0000779">
    <property type="term" value="C:condensed chromosome, centromeric region"/>
    <property type="evidence" value="ECO:0007669"/>
    <property type="project" value="TreeGrafter"/>
</dbReference>
<evidence type="ECO:0000256" key="1">
    <source>
        <dbReference type="ARBA" id="ARBA00004123"/>
    </source>
</evidence>
<feature type="domain" description="Condensin complex subunit 1 N-terminal" evidence="13">
    <location>
        <begin position="155"/>
        <end position="306"/>
    </location>
</feature>
<evidence type="ECO:0000256" key="7">
    <source>
        <dbReference type="ARBA" id="ARBA00023067"/>
    </source>
</evidence>
<keyword evidence="8" id="KW-0539">Nucleus</keyword>
<dbReference type="GO" id="GO:0007076">
    <property type="term" value="P:mitotic chromosome condensation"/>
    <property type="evidence" value="ECO:0007669"/>
    <property type="project" value="InterPro"/>
</dbReference>
<reference evidence="14" key="1">
    <citation type="submission" date="2023-08" db="EMBL/GenBank/DDBJ databases">
        <title>Reference Genome Resource for the Citrus Pathogen Phytophthora citrophthora.</title>
        <authorList>
            <person name="Moller H."/>
            <person name="Coetzee B."/>
            <person name="Rose L.J."/>
            <person name="Van Niekerk J.M."/>
        </authorList>
    </citation>
    <scope>NUCLEOTIDE SEQUENCE</scope>
    <source>
        <strain evidence="14">STE-U-9442</strain>
    </source>
</reference>
<evidence type="ECO:0000256" key="8">
    <source>
        <dbReference type="ARBA" id="ARBA00023242"/>
    </source>
</evidence>
<dbReference type="PANTHER" id="PTHR14222:SF2">
    <property type="entry name" value="CONDENSIN COMPLEX SUBUNIT 1"/>
    <property type="match status" value="1"/>
</dbReference>
<dbReference type="InterPro" id="IPR011989">
    <property type="entry name" value="ARM-like"/>
</dbReference>
<keyword evidence="6 10" id="KW-0498">Mitosis</keyword>
<comment type="function">
    <text evidence="10">Regulatory subunit of the condensin complex, a complex required for conversion of interphase chromatin into mitotic-like condense chromosomes. The condensin complex probably introduces positive supercoils into relaxed DNA in the presence of type I topoisomerases and converts nicked DNA into positive knotted forms in the presence of type II topoisomerases.</text>
</comment>
<comment type="subcellular location">
    <subcellularLocation>
        <location evidence="2">Chromosome</location>
    </subcellularLocation>
    <subcellularLocation>
        <location evidence="1">Nucleus</location>
    </subcellularLocation>
</comment>
<dbReference type="Pfam" id="PF12922">
    <property type="entry name" value="Cnd1_N"/>
    <property type="match status" value="1"/>
</dbReference>
<protein>
    <submittedName>
        <fullName evidence="14">Condensin complex subunit 1</fullName>
    </submittedName>
</protein>
<dbReference type="GO" id="GO:0000796">
    <property type="term" value="C:condensin complex"/>
    <property type="evidence" value="ECO:0007669"/>
    <property type="project" value="TreeGrafter"/>
</dbReference>
<dbReference type="Proteomes" id="UP001259832">
    <property type="component" value="Unassembled WGS sequence"/>
</dbReference>
<evidence type="ECO:0000256" key="4">
    <source>
        <dbReference type="ARBA" id="ARBA00022454"/>
    </source>
</evidence>